<dbReference type="Proteomes" id="UP001497497">
    <property type="component" value="Unassembled WGS sequence"/>
</dbReference>
<dbReference type="EMBL" id="CAXITT010000323">
    <property type="protein sequence ID" value="CAL1539052.1"/>
    <property type="molecule type" value="Genomic_DNA"/>
</dbReference>
<keyword evidence="1" id="KW-0472">Membrane</keyword>
<dbReference type="AlphaFoldDB" id="A0AAV2I027"/>
<protein>
    <recommendedName>
        <fullName evidence="4">Transmembrane protein 187</fullName>
    </recommendedName>
</protein>
<reference evidence="2 3" key="1">
    <citation type="submission" date="2024-04" db="EMBL/GenBank/DDBJ databases">
        <authorList>
            <consortium name="Genoscope - CEA"/>
            <person name="William W."/>
        </authorList>
    </citation>
    <scope>NUCLEOTIDE SEQUENCE [LARGE SCALE GENOMIC DNA]</scope>
</reference>
<feature type="transmembrane region" description="Helical" evidence="1">
    <location>
        <begin position="197"/>
        <end position="214"/>
    </location>
</feature>
<keyword evidence="1" id="KW-0812">Transmembrane</keyword>
<keyword evidence="1" id="KW-1133">Transmembrane helix</keyword>
<accession>A0AAV2I027</accession>
<dbReference type="PANTHER" id="PTHR15066">
    <property type="entry name" value="TRANSMEMBRANE PROTEIN 187"/>
    <property type="match status" value="1"/>
</dbReference>
<dbReference type="PANTHER" id="PTHR15066:SF0">
    <property type="entry name" value="TRANSMEMBRANE PROTEIN 187"/>
    <property type="match status" value="1"/>
</dbReference>
<dbReference type="InterPro" id="IPR028066">
    <property type="entry name" value="TMEM187"/>
</dbReference>
<feature type="transmembrane region" description="Helical" evidence="1">
    <location>
        <begin position="121"/>
        <end position="137"/>
    </location>
</feature>
<organism evidence="2 3">
    <name type="scientific">Lymnaea stagnalis</name>
    <name type="common">Great pond snail</name>
    <name type="synonym">Helix stagnalis</name>
    <dbReference type="NCBI Taxonomy" id="6523"/>
    <lineage>
        <taxon>Eukaryota</taxon>
        <taxon>Metazoa</taxon>
        <taxon>Spiralia</taxon>
        <taxon>Lophotrochozoa</taxon>
        <taxon>Mollusca</taxon>
        <taxon>Gastropoda</taxon>
        <taxon>Heterobranchia</taxon>
        <taxon>Euthyneura</taxon>
        <taxon>Panpulmonata</taxon>
        <taxon>Hygrophila</taxon>
        <taxon>Lymnaeoidea</taxon>
        <taxon>Lymnaeidae</taxon>
        <taxon>Lymnaea</taxon>
    </lineage>
</organism>
<gene>
    <name evidence="2" type="ORF">GSLYS_00012873001</name>
</gene>
<name>A0AAV2I027_LYMST</name>
<proteinExistence type="predicted"/>
<feature type="transmembrane region" description="Helical" evidence="1">
    <location>
        <begin position="157"/>
        <end position="185"/>
    </location>
</feature>
<sequence length="298" mass="34381">MDIFFSSLFVVVTPFLGMYLLSATRMFDEVALEIGFQHYAEKPWLPLIGNFMPLNTLINFAYFGLGLYWCGMTRALNEQGILKNNDTAMFYIFNIMSCLYGCVQLLRILTQDVTWAVMDQWCTLPFFAILLVWGLYYKCGWSSKRGVLIINLSLLSYALSLCVDIGFEIALGLHVVCAIYGAVIAYRKHPAAESMRYFNLALLSCTGFVILKLLDHHMAHAFCIFKYMSGHFLSKICDVLQIHFVNNFFLDLTLQRAADLSIDEKNKFFANYEKQYQRSLSNDIMYEVIRRPKDKMLT</sequence>
<evidence type="ECO:0000313" key="2">
    <source>
        <dbReference type="EMBL" id="CAL1539052.1"/>
    </source>
</evidence>
<keyword evidence="3" id="KW-1185">Reference proteome</keyword>
<dbReference type="GO" id="GO:0030133">
    <property type="term" value="C:transport vesicle"/>
    <property type="evidence" value="ECO:0007669"/>
    <property type="project" value="TreeGrafter"/>
</dbReference>
<evidence type="ECO:0008006" key="4">
    <source>
        <dbReference type="Google" id="ProtNLM"/>
    </source>
</evidence>
<feature type="transmembrane region" description="Helical" evidence="1">
    <location>
        <begin position="89"/>
        <end position="109"/>
    </location>
</feature>
<evidence type="ECO:0000313" key="3">
    <source>
        <dbReference type="Proteomes" id="UP001497497"/>
    </source>
</evidence>
<dbReference type="Pfam" id="PF15100">
    <property type="entry name" value="TMEM187"/>
    <property type="match status" value="1"/>
</dbReference>
<evidence type="ECO:0000256" key="1">
    <source>
        <dbReference type="SAM" id="Phobius"/>
    </source>
</evidence>
<comment type="caution">
    <text evidence="2">The sequence shown here is derived from an EMBL/GenBank/DDBJ whole genome shotgun (WGS) entry which is preliminary data.</text>
</comment>
<feature type="transmembrane region" description="Helical" evidence="1">
    <location>
        <begin position="44"/>
        <end position="69"/>
    </location>
</feature>
<feature type="transmembrane region" description="Helical" evidence="1">
    <location>
        <begin position="6"/>
        <end position="23"/>
    </location>
</feature>